<name>A0A4T0IUI8_WALIC</name>
<keyword evidence="15" id="KW-0406">Ion transport</keyword>
<evidence type="ECO:0000256" key="13">
    <source>
        <dbReference type="ARBA" id="ARBA00022989"/>
    </source>
</evidence>
<evidence type="ECO:0000256" key="18">
    <source>
        <dbReference type="RuleBase" id="RU362081"/>
    </source>
</evidence>
<evidence type="ECO:0000256" key="10">
    <source>
        <dbReference type="ARBA" id="ARBA00022840"/>
    </source>
</evidence>
<keyword evidence="4" id="KW-0813">Transport</keyword>
<dbReference type="SUPFAM" id="SSF81665">
    <property type="entry name" value="Calcium ATPase, transmembrane domain M"/>
    <property type="match status" value="1"/>
</dbReference>
<organism evidence="20 21">
    <name type="scientific">Wallemia ichthyophaga</name>
    <dbReference type="NCBI Taxonomy" id="245174"/>
    <lineage>
        <taxon>Eukaryota</taxon>
        <taxon>Fungi</taxon>
        <taxon>Dikarya</taxon>
        <taxon>Basidiomycota</taxon>
        <taxon>Wallemiomycotina</taxon>
        <taxon>Wallemiomycetes</taxon>
        <taxon>Wallemiales</taxon>
        <taxon>Wallemiaceae</taxon>
        <taxon>Wallemia</taxon>
    </lineage>
</organism>
<dbReference type="Gene3D" id="3.40.50.1000">
    <property type="entry name" value="HAD superfamily/HAD-like"/>
    <property type="match status" value="1"/>
</dbReference>
<evidence type="ECO:0000313" key="20">
    <source>
        <dbReference type="EMBL" id="TIB31031.1"/>
    </source>
</evidence>
<keyword evidence="11" id="KW-0460">Magnesium</keyword>
<dbReference type="GO" id="GO:0005507">
    <property type="term" value="F:copper ion binding"/>
    <property type="evidence" value="ECO:0007669"/>
    <property type="project" value="InterPro"/>
</dbReference>
<dbReference type="PANTHER" id="PTHR43520">
    <property type="entry name" value="ATP7, ISOFORM B"/>
    <property type="match status" value="1"/>
</dbReference>
<evidence type="ECO:0000256" key="6">
    <source>
        <dbReference type="ARBA" id="ARBA00022723"/>
    </source>
</evidence>
<dbReference type="GO" id="GO:0016887">
    <property type="term" value="F:ATP hydrolysis activity"/>
    <property type="evidence" value="ECO:0007669"/>
    <property type="project" value="InterPro"/>
</dbReference>
<protein>
    <recommendedName>
        <fullName evidence="3">P-type Cu(+) transporter</fullName>
        <ecNumber evidence="3">7.2.2.8</ecNumber>
    </recommendedName>
    <alternativeName>
        <fullName evidence="17">Cu(2+)-ATPase</fullName>
    </alternativeName>
</protein>
<dbReference type="Proteomes" id="UP000310689">
    <property type="component" value="Unassembled WGS sequence"/>
</dbReference>
<keyword evidence="13 18" id="KW-1133">Transmembrane helix</keyword>
<dbReference type="GO" id="GO:0055070">
    <property type="term" value="P:copper ion homeostasis"/>
    <property type="evidence" value="ECO:0007669"/>
    <property type="project" value="TreeGrafter"/>
</dbReference>
<dbReference type="PROSITE" id="PS50846">
    <property type="entry name" value="HMA_2"/>
    <property type="match status" value="2"/>
</dbReference>
<evidence type="ECO:0000256" key="1">
    <source>
        <dbReference type="ARBA" id="ARBA00004127"/>
    </source>
</evidence>
<dbReference type="AlphaFoldDB" id="A0A4T0IUI8"/>
<dbReference type="PANTHER" id="PTHR43520:SF8">
    <property type="entry name" value="P-TYPE CU(+) TRANSPORTER"/>
    <property type="match status" value="1"/>
</dbReference>
<dbReference type="Pfam" id="PF00702">
    <property type="entry name" value="Hydrolase"/>
    <property type="match status" value="1"/>
</dbReference>
<keyword evidence="7" id="KW-0677">Repeat</keyword>
<evidence type="ECO:0000259" key="19">
    <source>
        <dbReference type="PROSITE" id="PS50846"/>
    </source>
</evidence>
<dbReference type="CDD" id="cd02094">
    <property type="entry name" value="P-type_ATPase_Cu-like"/>
    <property type="match status" value="1"/>
</dbReference>
<dbReference type="SUPFAM" id="SSF81660">
    <property type="entry name" value="Metal cation-transporting ATPase, ATP-binding domain N"/>
    <property type="match status" value="1"/>
</dbReference>
<dbReference type="Pfam" id="PF00403">
    <property type="entry name" value="HMA"/>
    <property type="match status" value="2"/>
</dbReference>
<keyword evidence="10 18" id="KW-0067">ATP-binding</keyword>
<feature type="transmembrane region" description="Helical" evidence="18">
    <location>
        <begin position="863"/>
        <end position="885"/>
    </location>
</feature>
<keyword evidence="5 18" id="KW-0812">Transmembrane</keyword>
<dbReference type="EMBL" id="SPOI01000243">
    <property type="protein sequence ID" value="TIB31031.1"/>
    <property type="molecule type" value="Genomic_DNA"/>
</dbReference>
<dbReference type="Gene3D" id="2.70.150.10">
    <property type="entry name" value="Calcium-transporting ATPase, cytoplasmic transduction domain A"/>
    <property type="match status" value="1"/>
</dbReference>
<dbReference type="GO" id="GO:0012505">
    <property type="term" value="C:endomembrane system"/>
    <property type="evidence" value="ECO:0007669"/>
    <property type="project" value="UniProtKB-SubCell"/>
</dbReference>
<evidence type="ECO:0000256" key="4">
    <source>
        <dbReference type="ARBA" id="ARBA00022448"/>
    </source>
</evidence>
<dbReference type="SFLD" id="SFLDS00003">
    <property type="entry name" value="Haloacid_Dehalogenase"/>
    <property type="match status" value="1"/>
</dbReference>
<dbReference type="NCBIfam" id="TIGR00003">
    <property type="entry name" value="copper ion binding protein"/>
    <property type="match status" value="2"/>
</dbReference>
<dbReference type="InterPro" id="IPR059000">
    <property type="entry name" value="ATPase_P-type_domA"/>
</dbReference>
<sequence length="937" mass="102204">MESTAIENCTLKVEGMTCSSCVQSIESYIGKLQGVESIQVALLSEKATINYIKDYWDPEKLANEIGEMGFEATALTNLNSNSVIDISIYGMTCSSCTSSIQSALSNLDGVISSDISLPMEFARVHYNADQIGVRDIVEAIQDAGFDSMIRDDRNDSQLKSLSRIKEVNQWKDALKYSSTFAIPVFLIGMLLPMIPSVKPFVIFNLWRGLTIGDLICLVLTIPVQFGIGKLFYKPAYKSLLHKSATMDVLVVFGTTAAFVYSAGVMVSSVFTWSSDSVIPQTFFDTSTMLITFVTLGRYLENLAKGKTSTALSDLLQLAPSSAVIYTNYDESNQDQVHFDEKKIPTELLQKGDIVKLVPGERLPADGCVCKGTSLIDESMITGEPIPVPKSKGDVVTGGTMNINGSIDLCVTRSGTDTALSQIVKLVEDAQTSKAPIQAFADRIAGYFVPTVILLGLLTFSVWMILSYLIIPKSSLPHIFNQIGVSRFAVCLKLCISVIVVACPCALGLSTPTAVMVGTGVGAQNGILIKGGQALEQASKIRRIVWDKTGTITEGNINVTSVAWNDDAFRGGYHSLGFKKEQVMKIISIVESKSEHPLGQAIMNHFNNKVIVDNNNDDVYSIKSWLSHTGKGVESEVSLLLSDKSSIDLQVEIGNQTILHKGIKEPKDLEQFRNINSEKGFTIVYVTIQSEPIVVIALGDEIKSNVRETIRSLSNISIESYLMTGDQMNTALSIAEKAFIAKNRVFAGVSPKGKRERVITMIDDNDGGVAMVQVGDGINDSPALAAASVGIALASGSSIAIEAADIVLMRQGEIKDVYNSIKLSKAIMKKIKMNFLWACGYNIIFIPLAMGMFLPWNIHLHPMMAGLAMACSSVSVVVNSLTLKLWRKPRFEEGERITNKMKNDFTGRLNKIWDLITTRPLKLQKNGYETVPVEMSNA</sequence>
<dbReference type="SUPFAM" id="SSF81653">
    <property type="entry name" value="Calcium ATPase, transduction domain A"/>
    <property type="match status" value="1"/>
</dbReference>
<accession>A0A4T0IUI8</accession>
<dbReference type="InterPro" id="IPR027256">
    <property type="entry name" value="P-typ_ATPase_IB"/>
</dbReference>
<dbReference type="CDD" id="cd00371">
    <property type="entry name" value="HMA"/>
    <property type="match status" value="2"/>
</dbReference>
<dbReference type="PROSITE" id="PS00154">
    <property type="entry name" value="ATPASE_E1_E2"/>
    <property type="match status" value="1"/>
</dbReference>
<dbReference type="EC" id="7.2.2.8" evidence="3"/>
<comment type="subcellular location">
    <subcellularLocation>
        <location evidence="1">Endomembrane system</location>
        <topology evidence="1">Multi-pass membrane protein</topology>
    </subcellularLocation>
    <subcellularLocation>
        <location evidence="18">Membrane</location>
    </subcellularLocation>
</comment>
<feature type="transmembrane region" description="Helical" evidence="18">
    <location>
        <begin position="248"/>
        <end position="270"/>
    </location>
</feature>
<evidence type="ECO:0000256" key="8">
    <source>
        <dbReference type="ARBA" id="ARBA00022741"/>
    </source>
</evidence>
<dbReference type="InterPro" id="IPR001757">
    <property type="entry name" value="P_typ_ATPase"/>
</dbReference>
<dbReference type="SUPFAM" id="SSF56784">
    <property type="entry name" value="HAD-like"/>
    <property type="match status" value="1"/>
</dbReference>
<feature type="transmembrane region" description="Helical" evidence="18">
    <location>
        <begin position="282"/>
        <end position="299"/>
    </location>
</feature>
<dbReference type="Gene3D" id="3.30.70.100">
    <property type="match status" value="2"/>
</dbReference>
<dbReference type="Pfam" id="PF00122">
    <property type="entry name" value="E1-E2_ATPase"/>
    <property type="match status" value="1"/>
</dbReference>
<feature type="transmembrane region" description="Helical" evidence="18">
    <location>
        <begin position="173"/>
        <end position="194"/>
    </location>
</feature>
<dbReference type="PRINTS" id="PR00943">
    <property type="entry name" value="CUATPASE"/>
</dbReference>
<dbReference type="InterPro" id="IPR006121">
    <property type="entry name" value="HMA_dom"/>
</dbReference>
<feature type="transmembrane region" description="Helical" evidence="18">
    <location>
        <begin position="834"/>
        <end position="857"/>
    </location>
</feature>
<feature type="domain" description="HMA" evidence="19">
    <location>
        <begin position="7"/>
        <end position="73"/>
    </location>
</feature>
<feature type="transmembrane region" description="Helical" evidence="18">
    <location>
        <begin position="482"/>
        <end position="506"/>
    </location>
</feature>
<dbReference type="InterPro" id="IPR023298">
    <property type="entry name" value="ATPase_P-typ_TM_dom_sf"/>
</dbReference>
<evidence type="ECO:0000256" key="11">
    <source>
        <dbReference type="ARBA" id="ARBA00022842"/>
    </source>
</evidence>
<keyword evidence="14" id="KW-0186">Copper</keyword>
<evidence type="ECO:0000256" key="14">
    <source>
        <dbReference type="ARBA" id="ARBA00023008"/>
    </source>
</evidence>
<evidence type="ECO:0000256" key="3">
    <source>
        <dbReference type="ARBA" id="ARBA00012517"/>
    </source>
</evidence>
<dbReference type="NCBIfam" id="TIGR01494">
    <property type="entry name" value="ATPase_P-type"/>
    <property type="match status" value="1"/>
</dbReference>
<keyword evidence="6 18" id="KW-0479">Metal-binding</keyword>
<dbReference type="PRINTS" id="PR00119">
    <property type="entry name" value="CATATPASE"/>
</dbReference>
<dbReference type="InterPro" id="IPR008250">
    <property type="entry name" value="ATPase_P-typ_transduc_dom_A_sf"/>
</dbReference>
<dbReference type="InterPro" id="IPR006122">
    <property type="entry name" value="HMA_Cu_ion-bd"/>
</dbReference>
<dbReference type="PROSITE" id="PS01047">
    <property type="entry name" value="HMA_1"/>
    <property type="match status" value="2"/>
</dbReference>
<dbReference type="InterPro" id="IPR017969">
    <property type="entry name" value="Heavy-metal-associated_CS"/>
</dbReference>
<dbReference type="InterPro" id="IPR023214">
    <property type="entry name" value="HAD_sf"/>
</dbReference>
<dbReference type="GO" id="GO:0016020">
    <property type="term" value="C:membrane"/>
    <property type="evidence" value="ECO:0007669"/>
    <property type="project" value="UniProtKB-SubCell"/>
</dbReference>
<dbReference type="SFLD" id="SFLDF00027">
    <property type="entry name" value="p-type_atpase"/>
    <property type="match status" value="1"/>
</dbReference>
<dbReference type="InterPro" id="IPR036412">
    <property type="entry name" value="HAD-like_sf"/>
</dbReference>
<evidence type="ECO:0000256" key="15">
    <source>
        <dbReference type="ARBA" id="ARBA00023065"/>
    </source>
</evidence>
<dbReference type="InterPro" id="IPR044492">
    <property type="entry name" value="P_typ_ATPase_HD_dom"/>
</dbReference>
<evidence type="ECO:0000256" key="12">
    <source>
        <dbReference type="ARBA" id="ARBA00022967"/>
    </source>
</evidence>
<comment type="similarity">
    <text evidence="2 18">Belongs to the cation transport ATPase (P-type) (TC 3.A.3) family. Type IB subfamily.</text>
</comment>
<feature type="domain" description="HMA" evidence="19">
    <location>
        <begin position="82"/>
        <end position="148"/>
    </location>
</feature>
<evidence type="ECO:0000256" key="16">
    <source>
        <dbReference type="ARBA" id="ARBA00023136"/>
    </source>
</evidence>
<evidence type="ECO:0000256" key="17">
    <source>
        <dbReference type="ARBA" id="ARBA00080126"/>
    </source>
</evidence>
<comment type="caution">
    <text evidence="20">The sequence shown here is derived from an EMBL/GenBank/DDBJ whole genome shotgun (WGS) entry which is preliminary data.</text>
</comment>
<keyword evidence="8 18" id="KW-0547">Nucleotide-binding</keyword>
<feature type="transmembrane region" description="Helical" evidence="18">
    <location>
        <begin position="443"/>
        <end position="470"/>
    </location>
</feature>
<dbReference type="PRINTS" id="PR00942">
    <property type="entry name" value="CUATPASEI"/>
</dbReference>
<evidence type="ECO:0000256" key="9">
    <source>
        <dbReference type="ARBA" id="ARBA00022796"/>
    </source>
</evidence>
<evidence type="ECO:0000256" key="7">
    <source>
        <dbReference type="ARBA" id="ARBA00022737"/>
    </source>
</evidence>
<dbReference type="GO" id="GO:0043682">
    <property type="term" value="F:P-type divalent copper transporter activity"/>
    <property type="evidence" value="ECO:0007669"/>
    <property type="project" value="TreeGrafter"/>
</dbReference>
<dbReference type="GO" id="GO:0140581">
    <property type="term" value="F:P-type monovalent copper transporter activity"/>
    <property type="evidence" value="ECO:0007669"/>
    <property type="project" value="UniProtKB-EC"/>
</dbReference>
<dbReference type="NCBIfam" id="TIGR01525">
    <property type="entry name" value="ATPase-IB_hvy"/>
    <property type="match status" value="1"/>
</dbReference>
<dbReference type="SUPFAM" id="SSF55008">
    <property type="entry name" value="HMA, heavy metal-associated domain"/>
    <property type="match status" value="2"/>
</dbReference>
<proteinExistence type="inferred from homology"/>
<feature type="transmembrane region" description="Helical" evidence="18">
    <location>
        <begin position="206"/>
        <end position="227"/>
    </location>
</feature>
<dbReference type="FunFam" id="2.70.150.10:FF:000002">
    <property type="entry name" value="Copper-transporting ATPase 1, putative"/>
    <property type="match status" value="1"/>
</dbReference>
<reference evidence="20 21" key="1">
    <citation type="submission" date="2019-03" db="EMBL/GenBank/DDBJ databases">
        <title>Sequencing 23 genomes of Wallemia ichthyophaga.</title>
        <authorList>
            <person name="Gostincar C."/>
        </authorList>
    </citation>
    <scope>NUCLEOTIDE SEQUENCE [LARGE SCALE GENOMIC DNA]</scope>
    <source>
        <strain evidence="20 21">EXF-6200</strain>
    </source>
</reference>
<keyword evidence="12" id="KW-1278">Translocase</keyword>
<evidence type="ECO:0000256" key="5">
    <source>
        <dbReference type="ARBA" id="ARBA00022692"/>
    </source>
</evidence>
<dbReference type="InterPro" id="IPR036163">
    <property type="entry name" value="HMA_dom_sf"/>
</dbReference>
<dbReference type="Gene3D" id="3.40.1110.10">
    <property type="entry name" value="Calcium-transporting ATPase, cytoplasmic domain N"/>
    <property type="match status" value="1"/>
</dbReference>
<evidence type="ECO:0000313" key="21">
    <source>
        <dbReference type="Proteomes" id="UP000310689"/>
    </source>
</evidence>
<dbReference type="InterPro" id="IPR023299">
    <property type="entry name" value="ATPase_P-typ_cyto_dom_N"/>
</dbReference>
<keyword evidence="9" id="KW-0187">Copper transport</keyword>
<dbReference type="InterPro" id="IPR018303">
    <property type="entry name" value="ATPase_P-typ_P_site"/>
</dbReference>
<dbReference type="FunFam" id="3.30.70.100:FF:000001">
    <property type="entry name" value="ATPase copper transporting beta"/>
    <property type="match status" value="2"/>
</dbReference>
<keyword evidence="16 18" id="KW-0472">Membrane</keyword>
<evidence type="ECO:0000256" key="2">
    <source>
        <dbReference type="ARBA" id="ARBA00006024"/>
    </source>
</evidence>
<gene>
    <name evidence="20" type="ORF">E3P86_03402</name>
</gene>
<dbReference type="GO" id="GO:0005524">
    <property type="term" value="F:ATP binding"/>
    <property type="evidence" value="ECO:0007669"/>
    <property type="project" value="UniProtKB-UniRule"/>
</dbReference>
<dbReference type="SFLD" id="SFLDG00002">
    <property type="entry name" value="C1.7:_P-type_atpase_like"/>
    <property type="match status" value="1"/>
</dbReference>